<dbReference type="RefSeq" id="WP_113660112.1">
    <property type="nucleotide sequence ID" value="NZ_KZ845674.1"/>
</dbReference>
<comment type="caution">
    <text evidence="2">The sequence shown here is derived from an EMBL/GenBank/DDBJ whole genome shotgun (WGS) entry which is preliminary data.</text>
</comment>
<keyword evidence="3" id="KW-1185">Reference proteome</keyword>
<evidence type="ECO:0000313" key="2">
    <source>
        <dbReference type="EMBL" id="RAL21900.1"/>
    </source>
</evidence>
<evidence type="ECO:0000313" key="3">
    <source>
        <dbReference type="Proteomes" id="UP000251213"/>
    </source>
</evidence>
<dbReference type="InterPro" id="IPR007159">
    <property type="entry name" value="SpoVT-AbrB_dom"/>
</dbReference>
<gene>
    <name evidence="2" type="ORF">DL897_15915</name>
</gene>
<dbReference type="AlphaFoldDB" id="A0A364K1J0"/>
<evidence type="ECO:0000259" key="1">
    <source>
        <dbReference type="SMART" id="SM00966"/>
    </source>
</evidence>
<dbReference type="InterPro" id="IPR037914">
    <property type="entry name" value="SpoVT-AbrB_sf"/>
</dbReference>
<dbReference type="GO" id="GO:0003677">
    <property type="term" value="F:DNA binding"/>
    <property type="evidence" value="ECO:0007669"/>
    <property type="project" value="UniProtKB-KW"/>
</dbReference>
<dbReference type="Gene3D" id="2.10.260.10">
    <property type="match status" value="1"/>
</dbReference>
<accession>A0A364K1J0</accession>
<dbReference type="PANTHER" id="PTHR40516:SF1">
    <property type="entry name" value="ANTITOXIN CHPS-RELATED"/>
    <property type="match status" value="1"/>
</dbReference>
<dbReference type="SUPFAM" id="SSF89447">
    <property type="entry name" value="AbrB/MazE/MraZ-like"/>
    <property type="match status" value="1"/>
</dbReference>
<dbReference type="EMBL" id="QJKK01000012">
    <property type="protein sequence ID" value="RAL21900.1"/>
    <property type="molecule type" value="Genomic_DNA"/>
</dbReference>
<keyword evidence="2" id="KW-0238">DNA-binding</keyword>
<dbReference type="OrthoDB" id="9795766at2"/>
<reference evidence="2 3" key="2">
    <citation type="submission" date="2018-06" db="EMBL/GenBank/DDBJ databases">
        <authorList>
            <person name="Zhirakovskaya E."/>
        </authorList>
    </citation>
    <scope>NUCLEOTIDE SEQUENCE [LARGE SCALE GENOMIC DNA]</scope>
    <source>
        <strain evidence="2 3">FBKL4.011</strain>
    </source>
</reference>
<dbReference type="InterPro" id="IPR039052">
    <property type="entry name" value="Antitox_PemI-like"/>
</dbReference>
<dbReference type="PANTHER" id="PTHR40516">
    <property type="entry name" value="ANTITOXIN CHPS-RELATED"/>
    <property type="match status" value="1"/>
</dbReference>
<name>A0A364K1J0_9BACL</name>
<organism evidence="2 3">
    <name type="scientific">Thermoflavimicrobium daqui</name>
    <dbReference type="NCBI Taxonomy" id="2137476"/>
    <lineage>
        <taxon>Bacteria</taxon>
        <taxon>Bacillati</taxon>
        <taxon>Bacillota</taxon>
        <taxon>Bacilli</taxon>
        <taxon>Bacillales</taxon>
        <taxon>Thermoactinomycetaceae</taxon>
        <taxon>Thermoflavimicrobium</taxon>
    </lineage>
</organism>
<dbReference type="Pfam" id="PF04014">
    <property type="entry name" value="MazE_antitoxin"/>
    <property type="match status" value="1"/>
</dbReference>
<feature type="domain" description="SpoVT-AbrB" evidence="1">
    <location>
        <begin position="6"/>
        <end position="51"/>
    </location>
</feature>
<protein>
    <submittedName>
        <fullName evidence="2">AbrB/MazE/SpoVT family DNA-binding domain-containing protein</fullName>
    </submittedName>
</protein>
<sequence length="78" mass="9066">MTTLVRKWGNRLVIHIPSRIAKRFSIQQGSEIELKVDEQGIRLIPKRKKPTLEELLAKVTLENRHDKVDWGAEGNEHI</sequence>
<dbReference type="GO" id="GO:0097351">
    <property type="term" value="F:toxin sequestering activity"/>
    <property type="evidence" value="ECO:0007669"/>
    <property type="project" value="InterPro"/>
</dbReference>
<dbReference type="Proteomes" id="UP000251213">
    <property type="component" value="Unassembled WGS sequence"/>
</dbReference>
<proteinExistence type="predicted"/>
<reference evidence="2 3" key="1">
    <citation type="submission" date="2018-06" db="EMBL/GenBank/DDBJ databases">
        <title>Thermoflavimicrobium daqus sp. nov., a thermophilic microbe isolated from Moutai-flavour Daqu.</title>
        <authorList>
            <person name="Wang X."/>
            <person name="Zhou H."/>
        </authorList>
    </citation>
    <scope>NUCLEOTIDE SEQUENCE [LARGE SCALE GENOMIC DNA]</scope>
    <source>
        <strain evidence="2 3">FBKL4.011</strain>
    </source>
</reference>
<dbReference type="SMART" id="SM00966">
    <property type="entry name" value="SpoVT_AbrB"/>
    <property type="match status" value="1"/>
</dbReference>